<evidence type="ECO:0000313" key="1">
    <source>
        <dbReference type="EMBL" id="VVD92429.1"/>
    </source>
</evidence>
<evidence type="ECO:0000313" key="2">
    <source>
        <dbReference type="Proteomes" id="UP000400981"/>
    </source>
</evidence>
<proteinExistence type="predicted"/>
<accession>A0A5E4U2T1</accession>
<sequence length="96" mass="9921">MVWCCASTPRHAAGVIEAQGAWAVLRLVCGVAGFSSRGFTHGASQSVRDLCGRGSAAEPSLARFPSSAWGGLLHSPDADAFPGSPGLPDVRSVKWL</sequence>
<dbReference type="AlphaFoldDB" id="A0A5E4U2T1"/>
<gene>
    <name evidence="1" type="ORF">PEP31012_01670</name>
</gene>
<dbReference type="EMBL" id="CABPSH010000003">
    <property type="protein sequence ID" value="VVD92429.1"/>
    <property type="molecule type" value="Genomic_DNA"/>
</dbReference>
<name>A0A5E4U2T1_9BURK</name>
<protein>
    <submittedName>
        <fullName evidence="1">Uncharacterized protein</fullName>
    </submittedName>
</protein>
<keyword evidence="2" id="KW-1185">Reference proteome</keyword>
<organism evidence="1 2">
    <name type="scientific">Pandoraea eparura</name>
    <dbReference type="NCBI Taxonomy" id="2508291"/>
    <lineage>
        <taxon>Bacteria</taxon>
        <taxon>Pseudomonadati</taxon>
        <taxon>Pseudomonadota</taxon>
        <taxon>Betaproteobacteria</taxon>
        <taxon>Burkholderiales</taxon>
        <taxon>Burkholderiaceae</taxon>
        <taxon>Pandoraea</taxon>
    </lineage>
</organism>
<dbReference type="Proteomes" id="UP000400981">
    <property type="component" value="Unassembled WGS sequence"/>
</dbReference>
<reference evidence="1 2" key="1">
    <citation type="submission" date="2019-08" db="EMBL/GenBank/DDBJ databases">
        <authorList>
            <person name="Peeters C."/>
        </authorList>
    </citation>
    <scope>NUCLEOTIDE SEQUENCE [LARGE SCALE GENOMIC DNA]</scope>
    <source>
        <strain evidence="1 2">LMG 31012</strain>
    </source>
</reference>